<dbReference type="Proteomes" id="UP000264353">
    <property type="component" value="Unassembled WGS sequence"/>
</dbReference>
<reference evidence="2" key="1">
    <citation type="submission" date="2018-06" db="EMBL/GenBank/DDBJ databases">
        <title>WGS assembly of Brassica rapa FPsc.</title>
        <authorList>
            <person name="Bowman J."/>
            <person name="Kohchi T."/>
            <person name="Yamato K."/>
            <person name="Jenkins J."/>
            <person name="Shu S."/>
            <person name="Ishizaki K."/>
            <person name="Yamaoka S."/>
            <person name="Nishihama R."/>
            <person name="Nakamura Y."/>
            <person name="Berger F."/>
            <person name="Adam C."/>
            <person name="Aki S."/>
            <person name="Althoff F."/>
            <person name="Araki T."/>
            <person name="Arteaga-Vazquez M."/>
            <person name="Balasubrmanian S."/>
            <person name="Bauer D."/>
            <person name="Boehm C."/>
            <person name="Briginshaw L."/>
            <person name="Caballero-Perez J."/>
            <person name="Catarino B."/>
            <person name="Chen F."/>
            <person name="Chiyoda S."/>
            <person name="Chovatia M."/>
            <person name="Davies K."/>
            <person name="Delmans M."/>
            <person name="Demura T."/>
            <person name="Dierschke T."/>
            <person name="Dolan L."/>
            <person name="Dorantes-Acosta A."/>
            <person name="Eklund D."/>
            <person name="Florent S."/>
            <person name="Flores-Sandoval E."/>
            <person name="Fujiyama A."/>
            <person name="Fukuzawa H."/>
            <person name="Galik B."/>
            <person name="Grimanelli D."/>
            <person name="Grimwood J."/>
            <person name="Grossniklaus U."/>
            <person name="Hamada T."/>
            <person name="Haseloff J."/>
            <person name="Hetherington A."/>
            <person name="Higo A."/>
            <person name="Hirakawa Y."/>
            <person name="Hundley H."/>
            <person name="Ikeda Y."/>
            <person name="Inoue K."/>
            <person name="Inoue S."/>
            <person name="Ishida S."/>
            <person name="Jia Q."/>
            <person name="Kakita M."/>
            <person name="Kanazawa T."/>
            <person name="Kawai Y."/>
            <person name="Kawashima T."/>
            <person name="Kennedy M."/>
            <person name="Kinose K."/>
            <person name="Kinoshita T."/>
            <person name="Kohara Y."/>
            <person name="Koide E."/>
            <person name="Komatsu K."/>
            <person name="Kopischke S."/>
            <person name="Kubo M."/>
            <person name="Kyozuka J."/>
            <person name="Lagercrantz U."/>
            <person name="Lin S."/>
            <person name="Lindquist E."/>
            <person name="Lipzen A."/>
            <person name="Lu C."/>
            <person name="Luna E."/>
            <person name="Martienssen R."/>
            <person name="Minamino N."/>
            <person name="Mizutani M."/>
            <person name="Mizutani M."/>
            <person name="Mochizuki N."/>
            <person name="Monte I."/>
            <person name="Mosher R."/>
            <person name="Nagasaki H."/>
            <person name="Nakagami H."/>
            <person name="Naramoto S."/>
            <person name="Nishitani K."/>
            <person name="Ohtani M."/>
            <person name="Okamoto T."/>
            <person name="Okumura M."/>
            <person name="Phillips J."/>
            <person name="Pollak B."/>
            <person name="Reinders A."/>
            <person name="Roevekamp M."/>
            <person name="Sano R."/>
            <person name="Sawa S."/>
            <person name="Schmid M."/>
            <person name="Shirakawa M."/>
            <person name="Solano R."/>
            <person name="Spunde A."/>
            <person name="Suetsugu N."/>
            <person name="Sugano S."/>
            <person name="Sugiyama A."/>
            <person name="Sun R."/>
            <person name="Suzuki Y."/>
            <person name="Takenaka M."/>
            <person name="Takezawa D."/>
            <person name="Tomogane H."/>
            <person name="Tsuzuki M."/>
            <person name="Ueda T."/>
            <person name="Umeda M."/>
            <person name="Ward J."/>
            <person name="Watanabe Y."/>
            <person name="Yazaki K."/>
            <person name="Yokoyama R."/>
            <person name="Yoshitake Y."/>
            <person name="Yotsui I."/>
            <person name="Zachgo S."/>
            <person name="Schmutz J."/>
        </authorList>
    </citation>
    <scope>NUCLEOTIDE SEQUENCE [LARGE SCALE GENOMIC DNA]</scope>
</reference>
<feature type="compositionally biased region" description="Basic residues" evidence="1">
    <location>
        <begin position="286"/>
        <end position="298"/>
    </location>
</feature>
<protein>
    <recommendedName>
        <fullName evidence="3">CCHC-type domain-containing protein</fullName>
    </recommendedName>
</protein>
<name>A0A397L734_BRACM</name>
<sequence length="298" mass="33013">MFVAPWSPEYSPDEPPLTSAIVPVEMRNVPYLLFNKESLSRIATEIGKPEYLAPETERKENFEVANLYVRVDLTSPLPHKVVSGFSNGKEVMIDVSYPWLPIKCDSCSKFGHIKERCPTVAKEASLNQARDRMLAHQTSGRRSKSRPEEGEIYQETEDHEADADKCDRVVQDTAHGGVSNSGEDSRGSADVVVSDQQSVKDRRGDLQDVISDRVAVEVISSESLSEAVPAAVVELITEALVSNVDPGGSANLDSDQDVAKQEGTERQDTAPTLEDQDRDNLFILVKNRKSGRRAMRRQ</sequence>
<evidence type="ECO:0000256" key="1">
    <source>
        <dbReference type="SAM" id="MobiDB-lite"/>
    </source>
</evidence>
<evidence type="ECO:0000313" key="2">
    <source>
        <dbReference type="EMBL" id="RIA04674.1"/>
    </source>
</evidence>
<dbReference type="InterPro" id="IPR040256">
    <property type="entry name" value="At4g02000-like"/>
</dbReference>
<gene>
    <name evidence="2" type="ORF">BRARA_K01067</name>
</gene>
<dbReference type="EMBL" id="KZ865953">
    <property type="protein sequence ID" value="RIA04674.1"/>
    <property type="molecule type" value="Genomic_DNA"/>
</dbReference>
<evidence type="ECO:0008006" key="3">
    <source>
        <dbReference type="Google" id="ProtNLM"/>
    </source>
</evidence>
<feature type="compositionally biased region" description="Basic and acidic residues" evidence="1">
    <location>
        <begin position="257"/>
        <end position="268"/>
    </location>
</feature>
<accession>A0A397L734</accession>
<proteinExistence type="predicted"/>
<organism evidence="2">
    <name type="scientific">Brassica campestris</name>
    <name type="common">Field mustard</name>
    <dbReference type="NCBI Taxonomy" id="3711"/>
    <lineage>
        <taxon>Eukaryota</taxon>
        <taxon>Viridiplantae</taxon>
        <taxon>Streptophyta</taxon>
        <taxon>Embryophyta</taxon>
        <taxon>Tracheophyta</taxon>
        <taxon>Spermatophyta</taxon>
        <taxon>Magnoliopsida</taxon>
        <taxon>eudicotyledons</taxon>
        <taxon>Gunneridae</taxon>
        <taxon>Pentapetalae</taxon>
        <taxon>rosids</taxon>
        <taxon>malvids</taxon>
        <taxon>Brassicales</taxon>
        <taxon>Brassicaceae</taxon>
        <taxon>Brassiceae</taxon>
        <taxon>Brassica</taxon>
    </lineage>
</organism>
<feature type="compositionally biased region" description="Acidic residues" evidence="1">
    <location>
        <begin position="150"/>
        <end position="161"/>
    </location>
</feature>
<dbReference type="AlphaFoldDB" id="A0A397L734"/>
<dbReference type="PANTHER" id="PTHR31286:SF175">
    <property type="entry name" value="DUF4283 DOMAIN-CONTAINING PROTEIN"/>
    <property type="match status" value="1"/>
</dbReference>
<dbReference type="PANTHER" id="PTHR31286">
    <property type="entry name" value="GLYCINE-RICH CELL WALL STRUCTURAL PROTEIN 1.8-LIKE"/>
    <property type="match status" value="1"/>
</dbReference>
<feature type="region of interest" description="Disordered" evidence="1">
    <location>
        <begin position="246"/>
        <end position="298"/>
    </location>
</feature>
<feature type="region of interest" description="Disordered" evidence="1">
    <location>
        <begin position="125"/>
        <end position="204"/>
    </location>
</feature>